<evidence type="ECO:0000313" key="2">
    <source>
        <dbReference type="EMBL" id="WIA20660.1"/>
    </source>
</evidence>
<dbReference type="EMBL" id="CP126219">
    <property type="protein sequence ID" value="WIA20660.1"/>
    <property type="molecule type" value="Genomic_DNA"/>
</dbReference>
<sequence length="479" mass="50345">MGPKQLAEVVWALAQLQVVPDVGFLDALAAQILAKLPGFTAEQLASSLGALATLGYVPGTPLLEAAAGALGRNLGLFSPRHACQAMWAFARMEFRPPAALLDAVLQMLSEALPSFTGEQLHQLTWAYAQFGHPPPPQMLQAMLTQAEACIGSLPPASLGPLLGGLIRLGVGPPGGLLAAAAELAVTNMGSSSPAALVELLQVYARLKFHPGVTLLHSAAQHIASKLSQASAAAAAGSSTPPAHRLPAAAITSLLQSYATLAYAPPKALLQQLRQQLQPQVAEADPSALASALWCFCLFKDLSPELWNGAMGLLAQPAVAGGMTPGALSQLYQAYLMICKNPDGASLFTIPPQLILTAWQAFKAAQEAAVAAPPSDLIQDVARCLASLGIPYALNMVSEDGLLALKLALPERRVAIEVFEAGCFCANQQQPLGETVMRIQLLQACQWQPVTVPYYEWLPLGSDTLKQAYLRNMLGLPGPQ</sequence>
<evidence type="ECO:0000259" key="1">
    <source>
        <dbReference type="PROSITE" id="PS51286"/>
    </source>
</evidence>
<dbReference type="InterPro" id="IPR013584">
    <property type="entry name" value="RAP"/>
</dbReference>
<name>A0ABY8UHQ8_TETOB</name>
<keyword evidence="3" id="KW-1185">Reference proteome</keyword>
<reference evidence="2 3" key="1">
    <citation type="submission" date="2023-05" db="EMBL/GenBank/DDBJ databases">
        <title>A 100% complete, gapless, phased diploid assembly of the Scenedesmus obliquus UTEX 3031 genome.</title>
        <authorList>
            <person name="Biondi T.C."/>
            <person name="Hanschen E.R."/>
            <person name="Kwon T."/>
            <person name="Eng W."/>
            <person name="Kruse C.P.S."/>
            <person name="Koehler S.I."/>
            <person name="Kunde Y."/>
            <person name="Gleasner C.D."/>
            <person name="You Mak K.T."/>
            <person name="Polle J."/>
            <person name="Hovde B.T."/>
            <person name="Starkenburg S.R."/>
        </authorList>
    </citation>
    <scope>NUCLEOTIDE SEQUENCE [LARGE SCALE GENOMIC DNA]</scope>
    <source>
        <strain evidence="2 3">DOE0152z</strain>
    </source>
</reference>
<organism evidence="2 3">
    <name type="scientific">Tetradesmus obliquus</name>
    <name type="common">Green alga</name>
    <name type="synonym">Acutodesmus obliquus</name>
    <dbReference type="NCBI Taxonomy" id="3088"/>
    <lineage>
        <taxon>Eukaryota</taxon>
        <taxon>Viridiplantae</taxon>
        <taxon>Chlorophyta</taxon>
        <taxon>core chlorophytes</taxon>
        <taxon>Chlorophyceae</taxon>
        <taxon>CS clade</taxon>
        <taxon>Sphaeropleales</taxon>
        <taxon>Scenedesmaceae</taxon>
        <taxon>Tetradesmus</taxon>
    </lineage>
</organism>
<protein>
    <recommendedName>
        <fullName evidence="1">RAP domain-containing protein</fullName>
    </recommendedName>
</protein>
<feature type="domain" description="RAP" evidence="1">
    <location>
        <begin position="413"/>
        <end position="471"/>
    </location>
</feature>
<dbReference type="PANTHER" id="PTHR21228">
    <property type="entry name" value="FAST LEU-RICH DOMAIN-CONTAINING"/>
    <property type="match status" value="1"/>
</dbReference>
<gene>
    <name evidence="2" type="ORF">OEZ85_005036</name>
</gene>
<proteinExistence type="predicted"/>
<evidence type="ECO:0000313" key="3">
    <source>
        <dbReference type="Proteomes" id="UP001244341"/>
    </source>
</evidence>
<dbReference type="InterPro" id="IPR050870">
    <property type="entry name" value="FAST_kinase"/>
</dbReference>
<dbReference type="PANTHER" id="PTHR21228:SF40">
    <property type="entry name" value="LD45607P"/>
    <property type="match status" value="1"/>
</dbReference>
<dbReference type="PROSITE" id="PS51286">
    <property type="entry name" value="RAP"/>
    <property type="match status" value="1"/>
</dbReference>
<accession>A0ABY8UHQ8</accession>
<dbReference type="Proteomes" id="UP001244341">
    <property type="component" value="Chromosome 12b"/>
</dbReference>
<dbReference type="SMART" id="SM00952">
    <property type="entry name" value="RAP"/>
    <property type="match status" value="1"/>
</dbReference>
<dbReference type="Pfam" id="PF08373">
    <property type="entry name" value="RAP"/>
    <property type="match status" value="1"/>
</dbReference>